<accession>A0ABR0FU66</accession>
<gene>
    <name evidence="1" type="ORF">QC761_0025000</name>
</gene>
<sequence length="54" mass="5983">MPCSRCWRAKPQGRCVMKEGSSSYSNCVRVGKPCDGPNVADSCRCLVLYYGLSY</sequence>
<protein>
    <submittedName>
        <fullName evidence="1">Uncharacterized protein</fullName>
    </submittedName>
</protein>
<dbReference type="GeneID" id="87891251"/>
<dbReference type="RefSeq" id="XP_062735999.1">
    <property type="nucleotide sequence ID" value="XM_062872151.1"/>
</dbReference>
<name>A0ABR0FU66_9PEZI</name>
<reference evidence="1 2" key="1">
    <citation type="journal article" date="2023" name="bioRxiv">
        <title>High-quality genome assemblies of four members of thePodospora anserinaspecies complex.</title>
        <authorList>
            <person name="Ament-Velasquez S.L."/>
            <person name="Vogan A.A."/>
            <person name="Wallerman O."/>
            <person name="Hartmann F."/>
            <person name="Gautier V."/>
            <person name="Silar P."/>
            <person name="Giraud T."/>
            <person name="Johannesson H."/>
        </authorList>
    </citation>
    <scope>NUCLEOTIDE SEQUENCE [LARGE SCALE GENOMIC DNA]</scope>
    <source>
        <strain evidence="1 2">CBS 112042</strain>
    </source>
</reference>
<keyword evidence="2" id="KW-1185">Reference proteome</keyword>
<evidence type="ECO:0000313" key="1">
    <source>
        <dbReference type="EMBL" id="KAK4647023.1"/>
    </source>
</evidence>
<evidence type="ECO:0000313" key="2">
    <source>
        <dbReference type="Proteomes" id="UP001322138"/>
    </source>
</evidence>
<dbReference type="Proteomes" id="UP001322138">
    <property type="component" value="Unassembled WGS sequence"/>
</dbReference>
<comment type="caution">
    <text evidence="1">The sequence shown here is derived from an EMBL/GenBank/DDBJ whole genome shotgun (WGS) entry which is preliminary data.</text>
</comment>
<proteinExistence type="predicted"/>
<dbReference type="EMBL" id="JAFFGZ010000002">
    <property type="protein sequence ID" value="KAK4647023.1"/>
    <property type="molecule type" value="Genomic_DNA"/>
</dbReference>
<organism evidence="1 2">
    <name type="scientific">Podospora bellae-mahoneyi</name>
    <dbReference type="NCBI Taxonomy" id="2093777"/>
    <lineage>
        <taxon>Eukaryota</taxon>
        <taxon>Fungi</taxon>
        <taxon>Dikarya</taxon>
        <taxon>Ascomycota</taxon>
        <taxon>Pezizomycotina</taxon>
        <taxon>Sordariomycetes</taxon>
        <taxon>Sordariomycetidae</taxon>
        <taxon>Sordariales</taxon>
        <taxon>Podosporaceae</taxon>
        <taxon>Podospora</taxon>
    </lineage>
</organism>